<reference evidence="2" key="1">
    <citation type="submission" date="2017-02" db="UniProtKB">
        <authorList>
            <consortium name="WormBaseParasite"/>
        </authorList>
    </citation>
    <scope>IDENTIFICATION</scope>
</reference>
<sequence length="178" mass="19791">MRHTFASALSITNKPIQLVVLQVEKKRGRKEKMMKVKESEGTTQTRSTVVMRTAGTSFASREQCTNSKAAAVAFEVYFYRFVLAFTKRQTSVITECLCYYCSWYRFVSAKAASMAAGSHNEQLQAALPAATAAVPRRQQQQQHAAASVGFSPSVFISKDYSHTLRNRKQGSIKIAGYS</sequence>
<dbReference type="WBParaSite" id="SMUV_0001080101-mRNA-1">
    <property type="protein sequence ID" value="SMUV_0001080101-mRNA-1"/>
    <property type="gene ID" value="SMUV_0001080101"/>
</dbReference>
<evidence type="ECO:0000313" key="2">
    <source>
        <dbReference type="WBParaSite" id="SMUV_0001080101-mRNA-1"/>
    </source>
</evidence>
<name>A0A0N5B0J9_9BILA</name>
<organism evidence="1 2">
    <name type="scientific">Syphacia muris</name>
    <dbReference type="NCBI Taxonomy" id="451379"/>
    <lineage>
        <taxon>Eukaryota</taxon>
        <taxon>Metazoa</taxon>
        <taxon>Ecdysozoa</taxon>
        <taxon>Nematoda</taxon>
        <taxon>Chromadorea</taxon>
        <taxon>Rhabditida</taxon>
        <taxon>Spirurina</taxon>
        <taxon>Oxyuridomorpha</taxon>
        <taxon>Oxyuroidea</taxon>
        <taxon>Oxyuridae</taxon>
        <taxon>Syphacia</taxon>
    </lineage>
</organism>
<accession>A0A0N5B0J9</accession>
<protein>
    <submittedName>
        <fullName evidence="2">Secreted protein</fullName>
    </submittedName>
</protein>
<dbReference type="AlphaFoldDB" id="A0A0N5B0J9"/>
<evidence type="ECO:0000313" key="1">
    <source>
        <dbReference type="Proteomes" id="UP000046393"/>
    </source>
</evidence>
<proteinExistence type="predicted"/>
<dbReference type="Proteomes" id="UP000046393">
    <property type="component" value="Unplaced"/>
</dbReference>
<keyword evidence="1" id="KW-1185">Reference proteome</keyword>